<dbReference type="NCBIfam" id="TIGR01843">
    <property type="entry name" value="type_I_hlyD"/>
    <property type="match status" value="1"/>
</dbReference>
<evidence type="ECO:0000313" key="14">
    <source>
        <dbReference type="Proteomes" id="UP001385892"/>
    </source>
</evidence>
<keyword evidence="6 9" id="KW-0812">Transmembrane</keyword>
<proteinExistence type="inferred from homology"/>
<dbReference type="PANTHER" id="PTHR30386">
    <property type="entry name" value="MEMBRANE FUSION SUBUNIT OF EMRAB-TOLC MULTIDRUG EFFLUX PUMP"/>
    <property type="match status" value="1"/>
</dbReference>
<accession>A0ABU8WVZ7</accession>
<keyword evidence="3 9" id="KW-0813">Transport</keyword>
<dbReference type="Pfam" id="PF26002">
    <property type="entry name" value="Beta-barrel_AprE"/>
    <property type="match status" value="1"/>
</dbReference>
<evidence type="ECO:0000256" key="5">
    <source>
        <dbReference type="ARBA" id="ARBA00022519"/>
    </source>
</evidence>
<dbReference type="SUPFAM" id="SSF111369">
    <property type="entry name" value="HlyD-like secretion proteins"/>
    <property type="match status" value="1"/>
</dbReference>
<dbReference type="PANTHER" id="PTHR30386:SF26">
    <property type="entry name" value="TRANSPORT PROTEIN COMB"/>
    <property type="match status" value="1"/>
</dbReference>
<comment type="caution">
    <text evidence="13">The sequence shown here is derived from an EMBL/GenBank/DDBJ whole genome shotgun (WGS) entry which is preliminary data.</text>
</comment>
<evidence type="ECO:0000256" key="1">
    <source>
        <dbReference type="ARBA" id="ARBA00004377"/>
    </source>
</evidence>
<organism evidence="13 14">
    <name type="scientific">Variovorax rhizosphaerae</name>
    <dbReference type="NCBI Taxonomy" id="1836200"/>
    <lineage>
        <taxon>Bacteria</taxon>
        <taxon>Pseudomonadati</taxon>
        <taxon>Pseudomonadota</taxon>
        <taxon>Betaproteobacteria</taxon>
        <taxon>Burkholderiales</taxon>
        <taxon>Comamonadaceae</taxon>
        <taxon>Variovorax</taxon>
    </lineage>
</organism>
<evidence type="ECO:0000256" key="4">
    <source>
        <dbReference type="ARBA" id="ARBA00022475"/>
    </source>
</evidence>
<gene>
    <name evidence="13" type="ORF">WKW82_34080</name>
</gene>
<evidence type="ECO:0000256" key="9">
    <source>
        <dbReference type="RuleBase" id="RU365093"/>
    </source>
</evidence>
<reference evidence="13 14" key="1">
    <citation type="submission" date="2024-03" db="EMBL/GenBank/DDBJ databases">
        <title>Novel species of the genus Variovorax.</title>
        <authorList>
            <person name="Liu Q."/>
            <person name="Xin Y.-H."/>
        </authorList>
    </citation>
    <scope>NUCLEOTIDE SEQUENCE [LARGE SCALE GENOMIC DNA]</scope>
    <source>
        <strain evidence="13 14">KACC 18900</strain>
    </source>
</reference>
<evidence type="ECO:0000256" key="6">
    <source>
        <dbReference type="ARBA" id="ARBA00022692"/>
    </source>
</evidence>
<keyword evidence="5 9" id="KW-0997">Cell inner membrane</keyword>
<keyword evidence="8 9" id="KW-0472">Membrane</keyword>
<evidence type="ECO:0000256" key="8">
    <source>
        <dbReference type="ARBA" id="ARBA00023136"/>
    </source>
</evidence>
<feature type="domain" description="AprE-like long alpha-helical hairpin" evidence="11">
    <location>
        <begin position="102"/>
        <end position="283"/>
    </location>
</feature>
<dbReference type="Gene3D" id="2.40.30.170">
    <property type="match status" value="1"/>
</dbReference>
<dbReference type="InterPro" id="IPR050739">
    <property type="entry name" value="MFP"/>
</dbReference>
<keyword evidence="4 9" id="KW-1003">Cell membrane</keyword>
<dbReference type="InterPro" id="IPR058781">
    <property type="entry name" value="HH_AprE-like"/>
</dbReference>
<evidence type="ECO:0000256" key="3">
    <source>
        <dbReference type="ARBA" id="ARBA00022448"/>
    </source>
</evidence>
<dbReference type="PRINTS" id="PR01490">
    <property type="entry name" value="RTXTOXIND"/>
</dbReference>
<keyword evidence="14" id="KW-1185">Reference proteome</keyword>
<feature type="region of interest" description="Disordered" evidence="10">
    <location>
        <begin position="1"/>
        <end position="21"/>
    </location>
</feature>
<comment type="subcellular location">
    <subcellularLocation>
        <location evidence="1 9">Cell inner membrane</location>
        <topology evidence="1 9">Single-pass membrane protein</topology>
    </subcellularLocation>
</comment>
<dbReference type="RefSeq" id="WP_340347443.1">
    <property type="nucleotide sequence ID" value="NZ_JBBKZT010000026.1"/>
</dbReference>
<evidence type="ECO:0000259" key="11">
    <source>
        <dbReference type="Pfam" id="PF25994"/>
    </source>
</evidence>
<sequence>MSEDLKSRPLPAAHPDPDHGPRRTVLAMVGVVVLFLVVALTWATVADLDVAVQARAVVTAPSKMQEVQSLEGGIVQDLLVKAGDHVRKGELLVRLDTAQYTAGRGESRQRYLAALAGRARTDALLNGGAPKFDPAWSAEAPDLIDKEMQLWRDGLREYNASVEAAREGTARHSSELREAQARIQSLQPSVKVAEEGFAIEERLFKEGAGARADYLSAQQKLLGQKAELDALRQSIPRLRAALAEADAQATQATSRLRAQWGAERSEFETKVTSIASTLEGHDDRVARRELTSPVDGVVNRVLVATKGGVALAGKPILEIVPDESLLQMTARVQPSDIGFLRPGQDAHVRVLAYDSATYGQMDAKVERVGADAVVDEKGESYFEVQLTAARDQLKSHGKPLAISPGMPLDVSILTGQRSVMQYLLKPVLRGVQGALQER</sequence>
<comment type="similarity">
    <text evidence="2 9">Belongs to the membrane fusion protein (MFP) (TC 8.A.1) family.</text>
</comment>
<feature type="transmembrane region" description="Helical" evidence="9">
    <location>
        <begin position="25"/>
        <end position="45"/>
    </location>
</feature>
<dbReference type="SUPFAM" id="SSF56954">
    <property type="entry name" value="Outer membrane efflux proteins (OEP)"/>
    <property type="match status" value="1"/>
</dbReference>
<dbReference type="EMBL" id="JBBKZT010000026">
    <property type="protein sequence ID" value="MEJ8851703.1"/>
    <property type="molecule type" value="Genomic_DNA"/>
</dbReference>
<protein>
    <recommendedName>
        <fullName evidence="9">Membrane fusion protein (MFP) family protein</fullName>
    </recommendedName>
</protein>
<dbReference type="Gene3D" id="2.40.50.100">
    <property type="match status" value="1"/>
</dbReference>
<dbReference type="InterPro" id="IPR010129">
    <property type="entry name" value="T1SS_HlyD"/>
</dbReference>
<feature type="domain" description="AprE-like beta-barrel" evidence="12">
    <location>
        <begin position="327"/>
        <end position="415"/>
    </location>
</feature>
<dbReference type="Pfam" id="PF25994">
    <property type="entry name" value="HH_AprE"/>
    <property type="match status" value="1"/>
</dbReference>
<dbReference type="InterPro" id="IPR006144">
    <property type="entry name" value="Secretion_HlyD_CS"/>
</dbReference>
<name>A0ABU8WVZ7_9BURK</name>
<evidence type="ECO:0000256" key="7">
    <source>
        <dbReference type="ARBA" id="ARBA00022989"/>
    </source>
</evidence>
<evidence type="ECO:0000256" key="10">
    <source>
        <dbReference type="SAM" id="MobiDB-lite"/>
    </source>
</evidence>
<dbReference type="InterPro" id="IPR058982">
    <property type="entry name" value="Beta-barrel_AprE"/>
</dbReference>
<keyword evidence="7 9" id="KW-1133">Transmembrane helix</keyword>
<evidence type="ECO:0000313" key="13">
    <source>
        <dbReference type="EMBL" id="MEJ8851703.1"/>
    </source>
</evidence>
<dbReference type="PROSITE" id="PS00543">
    <property type="entry name" value="HLYD_FAMILY"/>
    <property type="match status" value="1"/>
</dbReference>
<evidence type="ECO:0000259" key="12">
    <source>
        <dbReference type="Pfam" id="PF26002"/>
    </source>
</evidence>
<dbReference type="Proteomes" id="UP001385892">
    <property type="component" value="Unassembled WGS sequence"/>
</dbReference>
<evidence type="ECO:0000256" key="2">
    <source>
        <dbReference type="ARBA" id="ARBA00009477"/>
    </source>
</evidence>